<keyword evidence="8" id="KW-0653">Protein transport</keyword>
<sequence>MEESLRKYGVPFYGVAWVPDGIPLKSEEDDPKNQNEAGAETESNHVVLAGGGGRGNSGIKNAIVLAQFDPASVSLSHDPVAKLDTASDLPYRMTVHPAGRGLICAFSESCRWFDWEKENKDGVHKLGVKHSDRILTQLQHVGQQLALAFNQDGSVLATGGEDGNLRVFKWPSMEIVFSEAKAHTTVKQLDFSPDGKFLVSLGQSGPGRVWDVTSSTVAASLPTEKDEICCACRFSLINNGSQVLHLADKGGIIVTWNTTTWKRVRSKKITRDGITAFDVSADGKLLACGTTQGDLLIVDSARMRIQNVVPKAHSGFVTALSFSHDSRFLASASMDSSARVSALEDVNKKGVNLWVIILIILVAIAAYFLNDPESWVLLKSQLEKFYSSWR</sequence>
<feature type="transmembrane region" description="Helical" evidence="13">
    <location>
        <begin position="351"/>
        <end position="369"/>
    </location>
</feature>
<dbReference type="AlphaFoldDB" id="A0AAW1XEK7"/>
<dbReference type="PROSITE" id="PS50082">
    <property type="entry name" value="WD_REPEATS_2"/>
    <property type="match status" value="3"/>
</dbReference>
<organism evidence="14 15">
    <name type="scientific">Rubus argutus</name>
    <name type="common">Southern blackberry</name>
    <dbReference type="NCBI Taxonomy" id="59490"/>
    <lineage>
        <taxon>Eukaryota</taxon>
        <taxon>Viridiplantae</taxon>
        <taxon>Streptophyta</taxon>
        <taxon>Embryophyta</taxon>
        <taxon>Tracheophyta</taxon>
        <taxon>Spermatophyta</taxon>
        <taxon>Magnoliopsida</taxon>
        <taxon>eudicotyledons</taxon>
        <taxon>Gunneridae</taxon>
        <taxon>Pentapetalae</taxon>
        <taxon>rosids</taxon>
        <taxon>fabids</taxon>
        <taxon>Rosales</taxon>
        <taxon>Rosaceae</taxon>
        <taxon>Rosoideae</taxon>
        <taxon>Rosoideae incertae sedis</taxon>
        <taxon>Rubus</taxon>
    </lineage>
</organism>
<keyword evidence="5" id="KW-0677">Repeat</keyword>
<evidence type="ECO:0000256" key="8">
    <source>
        <dbReference type="ARBA" id="ARBA00022927"/>
    </source>
</evidence>
<evidence type="ECO:0008006" key="16">
    <source>
        <dbReference type="Google" id="ProtNLM"/>
    </source>
</evidence>
<dbReference type="InterPro" id="IPR015943">
    <property type="entry name" value="WD40/YVTN_repeat-like_dom_sf"/>
</dbReference>
<dbReference type="EMBL" id="JBEDUW010000004">
    <property type="protein sequence ID" value="KAK9935285.1"/>
    <property type="molecule type" value="Genomic_DNA"/>
</dbReference>
<evidence type="ECO:0000256" key="12">
    <source>
        <dbReference type="SAM" id="MobiDB-lite"/>
    </source>
</evidence>
<feature type="repeat" description="WD" evidence="11">
    <location>
        <begin position="137"/>
        <end position="178"/>
    </location>
</feature>
<dbReference type="FunFam" id="2.130.10.10:FF:000612">
    <property type="entry name" value="SEC12-like protein 2"/>
    <property type="match status" value="1"/>
</dbReference>
<dbReference type="InterPro" id="IPR011047">
    <property type="entry name" value="Quinoprotein_ADH-like_sf"/>
</dbReference>
<evidence type="ECO:0000256" key="10">
    <source>
        <dbReference type="ARBA" id="ARBA00023136"/>
    </source>
</evidence>
<name>A0AAW1XEK7_RUBAR</name>
<reference evidence="14 15" key="1">
    <citation type="journal article" date="2023" name="G3 (Bethesda)">
        <title>A chromosome-length genome assembly and annotation of blackberry (Rubus argutus, cv. 'Hillquist').</title>
        <authorList>
            <person name="Bruna T."/>
            <person name="Aryal R."/>
            <person name="Dudchenko O."/>
            <person name="Sargent D.J."/>
            <person name="Mead D."/>
            <person name="Buti M."/>
            <person name="Cavallini A."/>
            <person name="Hytonen T."/>
            <person name="Andres J."/>
            <person name="Pham M."/>
            <person name="Weisz D."/>
            <person name="Mascagni F."/>
            <person name="Usai G."/>
            <person name="Natali L."/>
            <person name="Bassil N."/>
            <person name="Fernandez G.E."/>
            <person name="Lomsadze A."/>
            <person name="Armour M."/>
            <person name="Olukolu B."/>
            <person name="Poorten T."/>
            <person name="Britton C."/>
            <person name="Davik J."/>
            <person name="Ashrafi H."/>
            <person name="Aiden E.L."/>
            <person name="Borodovsky M."/>
            <person name="Worthington M."/>
        </authorList>
    </citation>
    <scope>NUCLEOTIDE SEQUENCE [LARGE SCALE GENOMIC DNA]</scope>
    <source>
        <strain evidence="14">PI 553951</strain>
    </source>
</reference>
<feature type="repeat" description="WD" evidence="11">
    <location>
        <begin position="310"/>
        <end position="340"/>
    </location>
</feature>
<dbReference type="PANTHER" id="PTHR23284:SF0">
    <property type="entry name" value="PROLACTIN REGULATORY ELEMENT-BINDING PROTEIN"/>
    <property type="match status" value="1"/>
</dbReference>
<keyword evidence="9 13" id="KW-1133">Transmembrane helix</keyword>
<gene>
    <name evidence="14" type="ORF">M0R45_022393</name>
</gene>
<comment type="subcellular location">
    <subcellularLocation>
        <location evidence="1">Endoplasmic reticulum membrane</location>
        <topology evidence="1">Single-pass membrane protein</topology>
    </subcellularLocation>
</comment>
<feature type="repeat" description="WD" evidence="11">
    <location>
        <begin position="186"/>
        <end position="220"/>
    </location>
</feature>
<evidence type="ECO:0000256" key="3">
    <source>
        <dbReference type="ARBA" id="ARBA00022574"/>
    </source>
</evidence>
<dbReference type="GO" id="GO:0015031">
    <property type="term" value="P:protein transport"/>
    <property type="evidence" value="ECO:0007669"/>
    <property type="project" value="UniProtKB-KW"/>
</dbReference>
<evidence type="ECO:0000313" key="14">
    <source>
        <dbReference type="EMBL" id="KAK9935285.1"/>
    </source>
</evidence>
<dbReference type="InterPro" id="IPR001680">
    <property type="entry name" value="WD40_rpt"/>
</dbReference>
<dbReference type="GO" id="GO:0005085">
    <property type="term" value="F:guanyl-nucleotide exchange factor activity"/>
    <property type="evidence" value="ECO:0007669"/>
    <property type="project" value="InterPro"/>
</dbReference>
<proteinExistence type="predicted"/>
<comment type="caution">
    <text evidence="14">The sequence shown here is derived from an EMBL/GenBank/DDBJ whole genome shotgun (WGS) entry which is preliminary data.</text>
</comment>
<evidence type="ECO:0000256" key="4">
    <source>
        <dbReference type="ARBA" id="ARBA00022692"/>
    </source>
</evidence>
<dbReference type="Proteomes" id="UP001457282">
    <property type="component" value="Unassembled WGS sequence"/>
</dbReference>
<keyword evidence="3 11" id="KW-0853">WD repeat</keyword>
<dbReference type="PANTHER" id="PTHR23284">
    <property type="entry name" value="PROLACTIN REGULATORY ELEMENT BINDING PROTEIN"/>
    <property type="match status" value="1"/>
</dbReference>
<evidence type="ECO:0000256" key="13">
    <source>
        <dbReference type="SAM" id="Phobius"/>
    </source>
</evidence>
<dbReference type="GO" id="GO:0003400">
    <property type="term" value="P:regulation of COPII vesicle coating"/>
    <property type="evidence" value="ECO:0007669"/>
    <property type="project" value="TreeGrafter"/>
</dbReference>
<evidence type="ECO:0000256" key="11">
    <source>
        <dbReference type="PROSITE-ProRule" id="PRU00221"/>
    </source>
</evidence>
<evidence type="ECO:0000256" key="7">
    <source>
        <dbReference type="ARBA" id="ARBA00022892"/>
    </source>
</evidence>
<keyword evidence="7" id="KW-0931">ER-Golgi transport</keyword>
<dbReference type="SUPFAM" id="SSF50998">
    <property type="entry name" value="Quinoprotein alcohol dehydrogenase-like"/>
    <property type="match status" value="1"/>
</dbReference>
<evidence type="ECO:0000313" key="15">
    <source>
        <dbReference type="Proteomes" id="UP001457282"/>
    </source>
</evidence>
<dbReference type="GO" id="GO:0006888">
    <property type="term" value="P:endoplasmic reticulum to Golgi vesicle-mediated transport"/>
    <property type="evidence" value="ECO:0007669"/>
    <property type="project" value="TreeGrafter"/>
</dbReference>
<feature type="region of interest" description="Disordered" evidence="12">
    <location>
        <begin position="24"/>
        <end position="51"/>
    </location>
</feature>
<keyword evidence="6" id="KW-0256">Endoplasmic reticulum</keyword>
<dbReference type="Pfam" id="PF00400">
    <property type="entry name" value="WD40"/>
    <property type="match status" value="3"/>
</dbReference>
<dbReference type="InterPro" id="IPR045260">
    <property type="entry name" value="Sec12-like"/>
</dbReference>
<dbReference type="Gene3D" id="2.130.10.10">
    <property type="entry name" value="YVTN repeat-like/Quinoprotein amine dehydrogenase"/>
    <property type="match status" value="1"/>
</dbReference>
<evidence type="ECO:0000256" key="6">
    <source>
        <dbReference type="ARBA" id="ARBA00022824"/>
    </source>
</evidence>
<evidence type="ECO:0000256" key="1">
    <source>
        <dbReference type="ARBA" id="ARBA00004389"/>
    </source>
</evidence>
<accession>A0AAW1XEK7</accession>
<dbReference type="SMART" id="SM00320">
    <property type="entry name" value="WD40"/>
    <property type="match status" value="5"/>
</dbReference>
<protein>
    <recommendedName>
        <fullName evidence="16">SEC12-like protein 2</fullName>
    </recommendedName>
</protein>
<evidence type="ECO:0000256" key="2">
    <source>
        <dbReference type="ARBA" id="ARBA00022448"/>
    </source>
</evidence>
<keyword evidence="10 13" id="KW-0472">Membrane</keyword>
<keyword evidence="2" id="KW-0813">Transport</keyword>
<evidence type="ECO:0000256" key="9">
    <source>
        <dbReference type="ARBA" id="ARBA00022989"/>
    </source>
</evidence>
<keyword evidence="15" id="KW-1185">Reference proteome</keyword>
<keyword evidence="4 13" id="KW-0812">Transmembrane</keyword>
<evidence type="ECO:0000256" key="5">
    <source>
        <dbReference type="ARBA" id="ARBA00022737"/>
    </source>
</evidence>
<dbReference type="GO" id="GO:0005789">
    <property type="term" value="C:endoplasmic reticulum membrane"/>
    <property type="evidence" value="ECO:0007669"/>
    <property type="project" value="UniProtKB-SubCell"/>
</dbReference>